<feature type="domain" description="MHC class I-like antigen recognition-like" evidence="3">
    <location>
        <begin position="1"/>
        <end position="46"/>
    </location>
</feature>
<name>Q7M2H8_9CARN</name>
<dbReference type="InterPro" id="IPR037055">
    <property type="entry name" value="MHC_I-like_Ag-recog_sf"/>
</dbReference>
<evidence type="ECO:0000256" key="2">
    <source>
        <dbReference type="SAM" id="MobiDB-lite"/>
    </source>
</evidence>
<accession>Q7M2H8</accession>
<evidence type="ECO:0000259" key="3">
    <source>
        <dbReference type="Pfam" id="PF00129"/>
    </source>
</evidence>
<feature type="compositionally biased region" description="Basic and acidic residues" evidence="2">
    <location>
        <begin position="1"/>
        <end position="12"/>
    </location>
</feature>
<sequence length="47" mass="5615">DSDAPNPREEPRAPWMEQEGPEYWDRNTRIYLDTAQISRVNLNTLLR</sequence>
<feature type="region of interest" description="Disordered" evidence="2">
    <location>
        <begin position="1"/>
        <end position="20"/>
    </location>
</feature>
<dbReference type="InterPro" id="IPR011161">
    <property type="entry name" value="MHC_I-like_Ag-recog"/>
</dbReference>
<proteinExistence type="predicted"/>
<keyword evidence="1" id="KW-0325">Glycoprotein</keyword>
<reference evidence="4" key="1">
    <citation type="journal article" date="1992" name="Proc. Natl. Acad. Sci. U.S.A.">
        <title>Molecular phylogenetic inference from saber-toothed cat fossils of Rancho La Brea.</title>
        <authorList>
            <person name="Janczewski D.N."/>
            <person name="Yuhki N."/>
            <person name="Gilbert D.A."/>
            <person name="Jefferson G.T."/>
            <person name="O'Brien S.J."/>
        </authorList>
    </citation>
    <scope>NUCLEOTIDE SEQUENCE</scope>
</reference>
<feature type="non-terminal residue" evidence="4">
    <location>
        <position position="1"/>
    </location>
</feature>
<dbReference type="AlphaFoldDB" id="Q7M2H8"/>
<protein>
    <submittedName>
        <fullName evidence="4">Feline class I major histocompatibility complex alpha 1 domain (fossil)</fullName>
    </submittedName>
</protein>
<dbReference type="PIR" id="A47204">
    <property type="entry name" value="A47204"/>
</dbReference>
<evidence type="ECO:0000256" key="1">
    <source>
        <dbReference type="ARBA" id="ARBA00023180"/>
    </source>
</evidence>
<evidence type="ECO:0000313" key="4">
    <source>
        <dbReference type="PIR" id="A47204"/>
    </source>
</evidence>
<dbReference type="Pfam" id="PF00129">
    <property type="entry name" value="MHC_I"/>
    <property type="match status" value="1"/>
</dbReference>
<dbReference type="Gene3D" id="3.30.500.10">
    <property type="entry name" value="MHC class I-like antigen recognition-like"/>
    <property type="match status" value="1"/>
</dbReference>
<feature type="non-terminal residue" evidence="4">
    <location>
        <position position="47"/>
    </location>
</feature>
<dbReference type="SUPFAM" id="SSF54452">
    <property type="entry name" value="MHC antigen-recognition domain"/>
    <property type="match status" value="1"/>
</dbReference>
<organism evidence="4">
    <name type="scientific">Smilodon fatalis</name>
    <name type="common">saber-toothed cat</name>
    <dbReference type="NCBI Taxonomy" id="13266"/>
    <lineage>
        <taxon>Eukaryota</taxon>
        <taxon>Metazoa</taxon>
        <taxon>Chordata</taxon>
        <taxon>Craniata</taxon>
        <taxon>Vertebrata</taxon>
        <taxon>Euteleostomi</taxon>
        <taxon>Mammalia</taxon>
        <taxon>Eutheria</taxon>
        <taxon>Laurasiatheria</taxon>
        <taxon>Carnivora</taxon>
        <taxon>Feliformia</taxon>
        <taxon>Felidae</taxon>
        <taxon>Felidae incertae sedis</taxon>
        <taxon>Smilodon</taxon>
    </lineage>
</organism>
<dbReference type="InterPro" id="IPR011162">
    <property type="entry name" value="MHC_I/II-like_Ag-recog"/>
</dbReference>